<proteinExistence type="predicted"/>
<feature type="chain" id="PRO_5042481001" evidence="2">
    <location>
        <begin position="22"/>
        <end position="403"/>
    </location>
</feature>
<feature type="compositionally biased region" description="Low complexity" evidence="1">
    <location>
        <begin position="309"/>
        <end position="327"/>
    </location>
</feature>
<dbReference type="AlphaFoldDB" id="A0AAI8VGA8"/>
<evidence type="ECO:0000313" key="3">
    <source>
        <dbReference type="EMBL" id="CAJ2504368.1"/>
    </source>
</evidence>
<evidence type="ECO:0000256" key="2">
    <source>
        <dbReference type="SAM" id="SignalP"/>
    </source>
</evidence>
<organism evidence="3 4">
    <name type="scientific">Anthostomella pinea</name>
    <dbReference type="NCBI Taxonomy" id="933095"/>
    <lineage>
        <taxon>Eukaryota</taxon>
        <taxon>Fungi</taxon>
        <taxon>Dikarya</taxon>
        <taxon>Ascomycota</taxon>
        <taxon>Pezizomycotina</taxon>
        <taxon>Sordariomycetes</taxon>
        <taxon>Xylariomycetidae</taxon>
        <taxon>Xylariales</taxon>
        <taxon>Xylariaceae</taxon>
        <taxon>Anthostomella</taxon>
    </lineage>
</organism>
<comment type="caution">
    <text evidence="3">The sequence shown here is derived from an EMBL/GenBank/DDBJ whole genome shotgun (WGS) entry which is preliminary data.</text>
</comment>
<dbReference type="PANTHER" id="PTHR34587:SF2">
    <property type="entry name" value="G-PROTEIN COUPLED RECEPTORS FAMILY 1 PROFILE DOMAIN-CONTAINING PROTEIN"/>
    <property type="match status" value="1"/>
</dbReference>
<feature type="region of interest" description="Disordered" evidence="1">
    <location>
        <begin position="296"/>
        <end position="354"/>
    </location>
</feature>
<sequence length="403" mass="41014">MLTKNLLIGLVSLVAVAEASAIHRPFDHIMSRRAVRSLQGLQPRQFGKGNKGGNQGGNQGNNQAQNSGGNNNNGGNAAAASLTLDSNALQTGSASNGNPNTTAGESASKTDNANFINFCSGLILTNGLQQQGGSCNGIPMGNIPSTENMVSSVLVNPQNNDNVAANQDFDIQVQVANFAPGTFTNAENTYYSAPQDLNAQGQIIGHTHVSVQDTGNDLNPTQPLDAKQFAFFKGINDAGNGKGLLSATVTGGLPAGNYRVCTMTSSANHQPVLMPVAQRGPQDDCVRFTVGGAAANNGQNNGGNGGNNSGNNSNNGNNNNANSASQAKATSGSLGGALPQVTDSGDSDRPFSVAGNTFTSKQTADLRACDIQNNACFNAANAGGASFSTSDCTSQQQACQAAA</sequence>
<keyword evidence="4" id="KW-1185">Reference proteome</keyword>
<gene>
    <name evidence="3" type="ORF">KHLLAP_LOCUS4836</name>
</gene>
<feature type="region of interest" description="Disordered" evidence="1">
    <location>
        <begin position="43"/>
        <end position="78"/>
    </location>
</feature>
<accession>A0AAI8VGA8</accession>
<dbReference type="InterPro" id="IPR053216">
    <property type="entry name" value="Appressorial_penetr-assoc"/>
</dbReference>
<feature type="region of interest" description="Disordered" evidence="1">
    <location>
        <begin position="89"/>
        <end position="108"/>
    </location>
</feature>
<keyword evidence="2" id="KW-0732">Signal</keyword>
<protein>
    <submittedName>
        <fullName evidence="3">Uu.00g117620.m01.CDS01</fullName>
    </submittedName>
</protein>
<name>A0AAI8VGA8_9PEZI</name>
<evidence type="ECO:0000256" key="1">
    <source>
        <dbReference type="SAM" id="MobiDB-lite"/>
    </source>
</evidence>
<feature type="signal peptide" evidence="2">
    <location>
        <begin position="1"/>
        <end position="21"/>
    </location>
</feature>
<dbReference type="EMBL" id="CAUWAG010000006">
    <property type="protein sequence ID" value="CAJ2504368.1"/>
    <property type="molecule type" value="Genomic_DNA"/>
</dbReference>
<feature type="compositionally biased region" description="Gly residues" evidence="1">
    <location>
        <begin position="49"/>
        <end position="59"/>
    </location>
</feature>
<dbReference type="Proteomes" id="UP001295740">
    <property type="component" value="Unassembled WGS sequence"/>
</dbReference>
<evidence type="ECO:0000313" key="4">
    <source>
        <dbReference type="Proteomes" id="UP001295740"/>
    </source>
</evidence>
<feature type="compositionally biased region" description="Low complexity" evidence="1">
    <location>
        <begin position="60"/>
        <end position="78"/>
    </location>
</feature>
<reference evidence="3" key="1">
    <citation type="submission" date="2023-10" db="EMBL/GenBank/DDBJ databases">
        <authorList>
            <person name="Hackl T."/>
        </authorList>
    </citation>
    <scope>NUCLEOTIDE SEQUENCE</scope>
</reference>
<dbReference type="PANTHER" id="PTHR34587">
    <property type="entry name" value="VWFA DOMAIN-CONTAINING PROTEIN"/>
    <property type="match status" value="1"/>
</dbReference>